<dbReference type="PROSITE" id="PS51257">
    <property type="entry name" value="PROKAR_LIPOPROTEIN"/>
    <property type="match status" value="1"/>
</dbReference>
<feature type="chain" id="PRO_5019030869" description="Lipoprotein" evidence="1">
    <location>
        <begin position="22"/>
        <end position="126"/>
    </location>
</feature>
<evidence type="ECO:0008006" key="4">
    <source>
        <dbReference type="Google" id="ProtNLM"/>
    </source>
</evidence>
<gene>
    <name evidence="2" type="ORF">CKG00_00865</name>
</gene>
<name>A0A433ZSL8_MORMO</name>
<dbReference type="EMBL" id="NRQY01000001">
    <property type="protein sequence ID" value="RUT65113.1"/>
    <property type="molecule type" value="Genomic_DNA"/>
</dbReference>
<keyword evidence="1" id="KW-0732">Signal</keyword>
<dbReference type="AlphaFoldDB" id="A0A433ZSL8"/>
<comment type="caution">
    <text evidence="2">The sequence shown here is derived from an EMBL/GenBank/DDBJ whole genome shotgun (WGS) entry which is preliminary data.</text>
</comment>
<reference evidence="2 3" key="1">
    <citation type="submission" date="2017-08" db="EMBL/GenBank/DDBJ databases">
        <title>Draft genome sequence of pheromone producing symbiont Morganella morganii, of the female New Zealand grass grub Costelytra giveni.</title>
        <authorList>
            <person name="Laugraud A."/>
            <person name="Young S.D."/>
            <person name="Hurst M.H."/>
        </authorList>
    </citation>
    <scope>NUCLEOTIDE SEQUENCE [LARGE SCALE GENOMIC DNA]</scope>
    <source>
        <strain evidence="2 3">MMsCG</strain>
    </source>
</reference>
<protein>
    <recommendedName>
        <fullName evidence="4">Lipoprotein</fullName>
    </recommendedName>
</protein>
<accession>A0A433ZSL8</accession>
<evidence type="ECO:0000256" key="1">
    <source>
        <dbReference type="SAM" id="SignalP"/>
    </source>
</evidence>
<evidence type="ECO:0000313" key="2">
    <source>
        <dbReference type="EMBL" id="RUT65113.1"/>
    </source>
</evidence>
<dbReference type="Proteomes" id="UP000286908">
    <property type="component" value="Unassembled WGS sequence"/>
</dbReference>
<organism evidence="2 3">
    <name type="scientific">Morganella morganii</name>
    <name type="common">Proteus morganii</name>
    <dbReference type="NCBI Taxonomy" id="582"/>
    <lineage>
        <taxon>Bacteria</taxon>
        <taxon>Pseudomonadati</taxon>
        <taxon>Pseudomonadota</taxon>
        <taxon>Gammaproteobacteria</taxon>
        <taxon>Enterobacterales</taxon>
        <taxon>Morganellaceae</taxon>
        <taxon>Morganella</taxon>
    </lineage>
</organism>
<feature type="signal peptide" evidence="1">
    <location>
        <begin position="1"/>
        <end position="21"/>
    </location>
</feature>
<dbReference type="OrthoDB" id="6459332at2"/>
<proteinExistence type="predicted"/>
<sequence>MYLLFKVFMKKVICYAAFVSAVLLLSGCTATKNPPPFSEKSIEECGRYLPDGIAYYVTIEGEVDLNKQFNGDINVTALQDSAPSVAFNHDVIKTGADKYMDCAVQLLNNGKGDTRTPAEKAAAEKQ</sequence>
<evidence type="ECO:0000313" key="3">
    <source>
        <dbReference type="Proteomes" id="UP000286908"/>
    </source>
</evidence>